<reference evidence="8 9" key="1">
    <citation type="journal article" date="2021" name="Sci. Rep.">
        <title>The distribution of antibiotic resistance genes in chicken gut microbiota commensals.</title>
        <authorList>
            <person name="Juricova H."/>
            <person name="Matiasovicova J."/>
            <person name="Kubasova T."/>
            <person name="Cejkova D."/>
            <person name="Rychlik I."/>
        </authorList>
    </citation>
    <scope>NUCLEOTIDE SEQUENCE [LARGE SCALE GENOMIC DNA]</scope>
    <source>
        <strain evidence="8 9">An562</strain>
    </source>
</reference>
<gene>
    <name evidence="8" type="ORF">H5985_02480</name>
</gene>
<organism evidence="8 9">
    <name type="scientific">Parasutterella secunda</name>
    <dbReference type="NCBI Taxonomy" id="626947"/>
    <lineage>
        <taxon>Bacteria</taxon>
        <taxon>Pseudomonadati</taxon>
        <taxon>Pseudomonadota</taxon>
        <taxon>Betaproteobacteria</taxon>
        <taxon>Burkholderiales</taxon>
        <taxon>Sutterellaceae</taxon>
        <taxon>Parasutterella</taxon>
    </lineage>
</organism>
<keyword evidence="8" id="KW-0648">Protein biosynthesis</keyword>
<evidence type="ECO:0000256" key="4">
    <source>
        <dbReference type="ARBA" id="ARBA00024346"/>
    </source>
</evidence>
<dbReference type="Proteomes" id="UP000777002">
    <property type="component" value="Unassembled WGS sequence"/>
</dbReference>
<keyword evidence="1" id="KW-0328">Glycosyltransferase</keyword>
<evidence type="ECO:0000256" key="5">
    <source>
        <dbReference type="ARBA" id="ARBA00024416"/>
    </source>
</evidence>
<keyword evidence="9" id="KW-1185">Reference proteome</keyword>
<evidence type="ECO:0000313" key="9">
    <source>
        <dbReference type="Proteomes" id="UP000777002"/>
    </source>
</evidence>
<evidence type="ECO:0000256" key="2">
    <source>
        <dbReference type="ARBA" id="ARBA00022679"/>
    </source>
</evidence>
<comment type="function">
    <text evidence="3">Protein-arginine rhamnosyltransferase that catalyzes the transfer of a single rhamnose to elongation factor P (EF-P) on 'Lys-32', a modification required for EF-P-dependent rescue of polyproline stalled ribosomes.</text>
</comment>
<evidence type="ECO:0000256" key="3">
    <source>
        <dbReference type="ARBA" id="ARBA00024303"/>
    </source>
</evidence>
<dbReference type="EMBL" id="JACJKX010000003">
    <property type="protein sequence ID" value="MBM6928139.1"/>
    <property type="molecule type" value="Genomic_DNA"/>
</dbReference>
<evidence type="ECO:0000313" key="8">
    <source>
        <dbReference type="EMBL" id="MBM6928139.1"/>
    </source>
</evidence>
<evidence type="ECO:0000256" key="7">
    <source>
        <dbReference type="ARBA" id="ARBA00048472"/>
    </source>
</evidence>
<proteinExistence type="inferred from homology"/>
<dbReference type="InterPro" id="IPR016633">
    <property type="entry name" value="EarP"/>
</dbReference>
<dbReference type="Pfam" id="PF10093">
    <property type="entry name" value="EarP"/>
    <property type="match status" value="1"/>
</dbReference>
<name>A0ABS2GS13_9BURK</name>
<dbReference type="RefSeq" id="WP_205049740.1">
    <property type="nucleotide sequence ID" value="NZ_JACJKX010000003.1"/>
</dbReference>
<protein>
    <recommendedName>
        <fullName evidence="5">Protein-arginine rhamnosyltransferase</fullName>
    </recommendedName>
    <alternativeName>
        <fullName evidence="6">EF-P arginine rhamnosyltransferase</fullName>
    </alternativeName>
</protein>
<comment type="caution">
    <text evidence="8">The sequence shown here is derived from an EMBL/GenBank/DDBJ whole genome shotgun (WGS) entry which is preliminary data.</text>
</comment>
<sequence>MTCTQSQSIDIFCRVIDNFGDAGVMWRLARALHAEGFAVRLIIDEPGTLKYLAGCLQNCPTEKIGEAEGITVCLWEKDWDEGACTLQCADVVIEGFACRLPPDYQHRMSQRKPKWFNIDYFSAEDWIEGCHLVPSIDPTSGLIKINYFPGVTPASGGLIIENDYEKDKAAFEKSSPKDDRALNIFFFAYPYGPIEAIVRALNELNYPIKLSISKSEAGSLLNSALDKLNARGIHRTLLPFVAQKDFDPLLWKSDVAFVRGEDSAARAMIAGVPFLWHIYHQDDEVHMVKLRALQNRLKPYFKDEKLFDTWCELQEMMNQGRFSAPSLKKLIDNLVDWRQATEAFATDLRQMGSLSRKLSQIIKNG</sequence>
<evidence type="ECO:0000256" key="1">
    <source>
        <dbReference type="ARBA" id="ARBA00022676"/>
    </source>
</evidence>
<evidence type="ECO:0000256" key="6">
    <source>
        <dbReference type="ARBA" id="ARBA00030025"/>
    </source>
</evidence>
<comment type="similarity">
    <text evidence="4">Belongs to the glycosyltransferase 104 family.</text>
</comment>
<accession>A0ABS2GS13</accession>
<dbReference type="GO" id="GO:0003746">
    <property type="term" value="F:translation elongation factor activity"/>
    <property type="evidence" value="ECO:0007669"/>
    <property type="project" value="UniProtKB-KW"/>
</dbReference>
<keyword evidence="2" id="KW-0808">Transferase</keyword>
<comment type="catalytic activity">
    <reaction evidence="7">
        <text>dTDP-beta-L-rhamnose + L-arginyl-[protein] = N(omega)-(alpha-L-rhamnosyl)-L-arginyl-[protein] + dTDP + H(+)</text>
        <dbReference type="Rhea" id="RHEA:66692"/>
        <dbReference type="Rhea" id="RHEA-COMP:10532"/>
        <dbReference type="Rhea" id="RHEA-COMP:17096"/>
        <dbReference type="ChEBI" id="CHEBI:15378"/>
        <dbReference type="ChEBI" id="CHEBI:29965"/>
        <dbReference type="ChEBI" id="CHEBI:57510"/>
        <dbReference type="ChEBI" id="CHEBI:58369"/>
        <dbReference type="ChEBI" id="CHEBI:167445"/>
    </reaction>
    <physiologicalReaction direction="left-to-right" evidence="7">
        <dbReference type="Rhea" id="RHEA:66693"/>
    </physiologicalReaction>
</comment>
<keyword evidence="8" id="KW-0251">Elongation factor</keyword>